<gene>
    <name evidence="3" type="ORF">CLV91_2673</name>
</gene>
<dbReference type="Proteomes" id="UP000269412">
    <property type="component" value="Unassembled WGS sequence"/>
</dbReference>
<organism evidence="3 4">
    <name type="scientific">Maribacter vaceletii</name>
    <dbReference type="NCBI Taxonomy" id="1206816"/>
    <lineage>
        <taxon>Bacteria</taxon>
        <taxon>Pseudomonadati</taxon>
        <taxon>Bacteroidota</taxon>
        <taxon>Flavobacteriia</taxon>
        <taxon>Flavobacteriales</taxon>
        <taxon>Flavobacteriaceae</taxon>
        <taxon>Maribacter</taxon>
    </lineage>
</organism>
<dbReference type="InterPro" id="IPR000667">
    <property type="entry name" value="Peptidase_S13"/>
</dbReference>
<evidence type="ECO:0000313" key="4">
    <source>
        <dbReference type="Proteomes" id="UP000269412"/>
    </source>
</evidence>
<dbReference type="RefSeq" id="WP_121068685.1">
    <property type="nucleotide sequence ID" value="NZ_RBIQ01000010.1"/>
</dbReference>
<dbReference type="Gene3D" id="3.40.710.10">
    <property type="entry name" value="DD-peptidase/beta-lactamase superfamily"/>
    <property type="match status" value="2"/>
</dbReference>
<reference evidence="3 4" key="1">
    <citation type="submission" date="2018-10" db="EMBL/GenBank/DDBJ databases">
        <title>Genomic Encyclopedia of Archaeal and Bacterial Type Strains, Phase II (KMG-II): from individual species to whole genera.</title>
        <authorList>
            <person name="Goeker M."/>
        </authorList>
    </citation>
    <scope>NUCLEOTIDE SEQUENCE [LARGE SCALE GENOMIC DNA]</scope>
    <source>
        <strain evidence="3 4">DSM 25230</strain>
    </source>
</reference>
<dbReference type="PANTHER" id="PTHR30023:SF0">
    <property type="entry name" value="PENICILLIN-SENSITIVE CARBOXYPEPTIDASE A"/>
    <property type="match status" value="1"/>
</dbReference>
<dbReference type="GO" id="GO:0006508">
    <property type="term" value="P:proteolysis"/>
    <property type="evidence" value="ECO:0007669"/>
    <property type="project" value="InterPro"/>
</dbReference>
<dbReference type="EMBL" id="RBIQ01000010">
    <property type="protein sequence ID" value="RKR07912.1"/>
    <property type="molecule type" value="Genomic_DNA"/>
</dbReference>
<dbReference type="PROSITE" id="PS51257">
    <property type="entry name" value="PROKAR_LIPOPROTEIN"/>
    <property type="match status" value="1"/>
</dbReference>
<sequence>MKFFLLIFGTLLFFTSCKNSKYSLDSNLYKNSFKGVLVIDPIKKDTLYNHNSTKYFTPASNTKIFTLYSSLHILPNKIPALKYSIQKDTLYIQGTGDPTLLHPYFKDSIAISFLKKHSNIALNTSNFKDNKYGPGWAWEDYDTYYSPEKNGLPIYGNVLTIHKGNNLIATPNYFKDSITFSNLPKRREEHTNMFYYNSASTDTITTPFITNNNVIKDLLEDILQKNITISSRLPEGDKNILYSVASDSVYKRMMHKSDNFLAEQLMLVSSGVLTDTLKFKIAKEYILETKLSNLKQKPRWVDGSGLSRYNLFTPESMVYVLHELYKNLPKERLYTLFPVVNAPKIKKEDTMQKPYLYAKSGSLGNNYCLSGYLITNSGKTVIFSFMNNHFVRSSSDIKKEMHQFFEHIRDTY</sequence>
<dbReference type="AlphaFoldDB" id="A0A495DTE5"/>
<dbReference type="GO" id="GO:0004185">
    <property type="term" value="F:serine-type carboxypeptidase activity"/>
    <property type="evidence" value="ECO:0007669"/>
    <property type="project" value="InterPro"/>
</dbReference>
<comment type="similarity">
    <text evidence="1">Belongs to the peptidase S13 family.</text>
</comment>
<evidence type="ECO:0000313" key="3">
    <source>
        <dbReference type="EMBL" id="RKR07912.1"/>
    </source>
</evidence>
<dbReference type="PRINTS" id="PR00922">
    <property type="entry name" value="DADACBPTASE3"/>
</dbReference>
<dbReference type="Pfam" id="PF02113">
    <property type="entry name" value="Peptidase_S13"/>
    <property type="match status" value="1"/>
</dbReference>
<proteinExistence type="inferred from homology"/>
<dbReference type="GO" id="GO:0000270">
    <property type="term" value="P:peptidoglycan metabolic process"/>
    <property type="evidence" value="ECO:0007669"/>
    <property type="project" value="TreeGrafter"/>
</dbReference>
<evidence type="ECO:0000256" key="2">
    <source>
        <dbReference type="ARBA" id="ARBA00022801"/>
    </source>
</evidence>
<protein>
    <submittedName>
        <fullName evidence="3">D-alanyl-D-alanine carboxypeptidase/D-alanyl-D-alanine-endopeptidase (Penicillin-binding protein 4)</fullName>
    </submittedName>
</protein>
<dbReference type="InterPro" id="IPR012338">
    <property type="entry name" value="Beta-lactam/transpept-like"/>
</dbReference>
<comment type="caution">
    <text evidence="3">The sequence shown here is derived from an EMBL/GenBank/DDBJ whole genome shotgun (WGS) entry which is preliminary data.</text>
</comment>
<dbReference type="SUPFAM" id="SSF56601">
    <property type="entry name" value="beta-lactamase/transpeptidase-like"/>
    <property type="match status" value="1"/>
</dbReference>
<keyword evidence="3" id="KW-0121">Carboxypeptidase</keyword>
<dbReference type="OrthoDB" id="9802627at2"/>
<accession>A0A495DTE5</accession>
<name>A0A495DTE5_9FLAO</name>
<keyword evidence="4" id="KW-1185">Reference proteome</keyword>
<dbReference type="PANTHER" id="PTHR30023">
    <property type="entry name" value="D-ALANYL-D-ALANINE CARBOXYPEPTIDASE"/>
    <property type="match status" value="1"/>
</dbReference>
<keyword evidence="2" id="KW-0378">Hydrolase</keyword>
<keyword evidence="3" id="KW-0645">Protease</keyword>
<evidence type="ECO:0000256" key="1">
    <source>
        <dbReference type="ARBA" id="ARBA00006096"/>
    </source>
</evidence>